<sequence>MAWIRTVSDDEAQGFLARQFAAARARAGRVFGIVRLMSLQPRTLDASMGLYQAVMFGSGGLARRQREMLAVVVSRANQCHY</sequence>
<accession>A0A518BJ30</accession>
<dbReference type="SUPFAM" id="SSF69118">
    <property type="entry name" value="AhpD-like"/>
    <property type="match status" value="1"/>
</dbReference>
<reference evidence="2 3" key="1">
    <citation type="submission" date="2019-02" db="EMBL/GenBank/DDBJ databases">
        <title>Deep-cultivation of Planctomycetes and their phenomic and genomic characterization uncovers novel biology.</title>
        <authorList>
            <person name="Wiegand S."/>
            <person name="Jogler M."/>
            <person name="Boedeker C."/>
            <person name="Pinto D."/>
            <person name="Vollmers J."/>
            <person name="Rivas-Marin E."/>
            <person name="Kohn T."/>
            <person name="Peeters S.H."/>
            <person name="Heuer A."/>
            <person name="Rast P."/>
            <person name="Oberbeckmann S."/>
            <person name="Bunk B."/>
            <person name="Jeske O."/>
            <person name="Meyerdierks A."/>
            <person name="Storesund J.E."/>
            <person name="Kallscheuer N."/>
            <person name="Luecker S."/>
            <person name="Lage O.M."/>
            <person name="Pohl T."/>
            <person name="Merkel B.J."/>
            <person name="Hornburger P."/>
            <person name="Mueller R.-W."/>
            <person name="Bruemmer F."/>
            <person name="Labrenz M."/>
            <person name="Spormann A.M."/>
            <person name="Op den Camp H."/>
            <person name="Overmann J."/>
            <person name="Amann R."/>
            <person name="Jetten M.S.M."/>
            <person name="Mascher T."/>
            <person name="Medema M.H."/>
            <person name="Devos D.P."/>
            <person name="Kaster A.-K."/>
            <person name="Ovreas L."/>
            <person name="Rohde M."/>
            <person name="Galperin M.Y."/>
            <person name="Jogler C."/>
        </authorList>
    </citation>
    <scope>NUCLEOTIDE SEQUENCE [LARGE SCALE GENOMIC DNA]</scope>
    <source>
        <strain evidence="2 3">Pla133</strain>
    </source>
</reference>
<dbReference type="AlphaFoldDB" id="A0A518BJ30"/>
<gene>
    <name evidence="2" type="ORF">Pla133_20500</name>
</gene>
<dbReference type="InterPro" id="IPR003779">
    <property type="entry name" value="CMD-like"/>
</dbReference>
<dbReference type="Proteomes" id="UP000316921">
    <property type="component" value="Chromosome"/>
</dbReference>
<proteinExistence type="predicted"/>
<dbReference type="Pfam" id="PF02627">
    <property type="entry name" value="CMD"/>
    <property type="match status" value="1"/>
</dbReference>
<dbReference type="KEGG" id="pbap:Pla133_20500"/>
<keyword evidence="3" id="KW-1185">Reference proteome</keyword>
<dbReference type="RefSeq" id="WP_145064769.1">
    <property type="nucleotide sequence ID" value="NZ_CP036287.1"/>
</dbReference>
<evidence type="ECO:0000313" key="2">
    <source>
        <dbReference type="EMBL" id="QDU66974.1"/>
    </source>
</evidence>
<name>A0A518BJ30_9BACT</name>
<dbReference type="InterPro" id="IPR029032">
    <property type="entry name" value="AhpD-like"/>
</dbReference>
<dbReference type="Gene3D" id="1.20.1290.10">
    <property type="entry name" value="AhpD-like"/>
    <property type="match status" value="1"/>
</dbReference>
<evidence type="ECO:0000313" key="3">
    <source>
        <dbReference type="Proteomes" id="UP000316921"/>
    </source>
</evidence>
<organism evidence="2 3">
    <name type="scientific">Engelhardtia mirabilis</name>
    <dbReference type="NCBI Taxonomy" id="2528011"/>
    <lineage>
        <taxon>Bacteria</taxon>
        <taxon>Pseudomonadati</taxon>
        <taxon>Planctomycetota</taxon>
        <taxon>Planctomycetia</taxon>
        <taxon>Planctomycetia incertae sedis</taxon>
        <taxon>Engelhardtia</taxon>
    </lineage>
</organism>
<evidence type="ECO:0000259" key="1">
    <source>
        <dbReference type="Pfam" id="PF02627"/>
    </source>
</evidence>
<protein>
    <submittedName>
        <fullName evidence="2">Carboxymuconolactone decarboxylase family protein</fullName>
    </submittedName>
</protein>
<feature type="domain" description="Carboxymuconolactone decarboxylase-like" evidence="1">
    <location>
        <begin position="41"/>
        <end position="81"/>
    </location>
</feature>
<dbReference type="GO" id="GO:0051920">
    <property type="term" value="F:peroxiredoxin activity"/>
    <property type="evidence" value="ECO:0007669"/>
    <property type="project" value="InterPro"/>
</dbReference>
<dbReference type="EMBL" id="CP036287">
    <property type="protein sequence ID" value="QDU66974.1"/>
    <property type="molecule type" value="Genomic_DNA"/>
</dbReference>